<keyword evidence="4" id="KW-0342">GTP-binding</keyword>
<feature type="domain" description="SRP54-type proteins GTP-binding" evidence="11">
    <location>
        <begin position="365"/>
        <end position="378"/>
    </location>
</feature>
<keyword evidence="13" id="KW-1185">Reference proteome</keyword>
<dbReference type="InterPro" id="IPR042101">
    <property type="entry name" value="SRP54_N_sf"/>
</dbReference>
<accession>A0A1E4TGI4</accession>
<comment type="subcellular location">
    <subcellularLocation>
        <location evidence="7">Endomembrane system</location>
        <topology evidence="7">Peripheral membrane protein</topology>
        <orientation evidence="7">Cytoplasmic side</orientation>
    </subcellularLocation>
</comment>
<evidence type="ECO:0000256" key="2">
    <source>
        <dbReference type="ARBA" id="ARBA00011870"/>
    </source>
</evidence>
<evidence type="ECO:0000313" key="13">
    <source>
        <dbReference type="Proteomes" id="UP000095023"/>
    </source>
</evidence>
<dbReference type="SMART" id="SM00382">
    <property type="entry name" value="AAA"/>
    <property type="match status" value="1"/>
</dbReference>
<proteinExistence type="inferred from homology"/>
<dbReference type="SMART" id="SM00962">
    <property type="entry name" value="SRP54"/>
    <property type="match status" value="1"/>
</dbReference>
<keyword evidence="5" id="KW-0472">Membrane</keyword>
<dbReference type="OrthoDB" id="1727884at2759"/>
<dbReference type="InterPro" id="IPR027417">
    <property type="entry name" value="P-loop_NTPase"/>
</dbReference>
<comment type="subunit">
    <text evidence="2">Heterodimer of an alpha and a beta chain.</text>
</comment>
<dbReference type="AlphaFoldDB" id="A0A1E4TGI4"/>
<evidence type="ECO:0000256" key="5">
    <source>
        <dbReference type="ARBA" id="ARBA00023136"/>
    </source>
</evidence>
<dbReference type="GO" id="GO:0005785">
    <property type="term" value="C:signal recognition particle receptor complex"/>
    <property type="evidence" value="ECO:0007669"/>
    <property type="project" value="EnsemblFungi"/>
</dbReference>
<evidence type="ECO:0000313" key="12">
    <source>
        <dbReference type="EMBL" id="ODV90788.1"/>
    </source>
</evidence>
<dbReference type="FunFam" id="3.40.50.300:FF:000566">
    <property type="entry name" value="Signal recognition particle receptor subunit alpha"/>
    <property type="match status" value="1"/>
</dbReference>
<dbReference type="GO" id="GO:0005047">
    <property type="term" value="F:signal recognition particle binding"/>
    <property type="evidence" value="ECO:0007669"/>
    <property type="project" value="EnsemblFungi"/>
</dbReference>
<dbReference type="Proteomes" id="UP000095023">
    <property type="component" value="Unassembled WGS sequence"/>
</dbReference>
<keyword evidence="6" id="KW-0675">Receptor</keyword>
<evidence type="ECO:0000256" key="8">
    <source>
        <dbReference type="ARBA" id="ARBA00071429"/>
    </source>
</evidence>
<dbReference type="GO" id="GO:0006614">
    <property type="term" value="P:SRP-dependent cotranslational protein targeting to membrane"/>
    <property type="evidence" value="ECO:0007669"/>
    <property type="project" value="InterPro"/>
</dbReference>
<organism evidence="12 13">
    <name type="scientific">Tortispora caseinolytica NRRL Y-17796</name>
    <dbReference type="NCBI Taxonomy" id="767744"/>
    <lineage>
        <taxon>Eukaryota</taxon>
        <taxon>Fungi</taxon>
        <taxon>Dikarya</taxon>
        <taxon>Ascomycota</taxon>
        <taxon>Saccharomycotina</taxon>
        <taxon>Trigonopsidomycetes</taxon>
        <taxon>Trigonopsidales</taxon>
        <taxon>Trigonopsidaceae</taxon>
        <taxon>Tortispora</taxon>
    </lineage>
</organism>
<feature type="region of interest" description="Disordered" evidence="10">
    <location>
        <begin position="1"/>
        <end position="33"/>
    </location>
</feature>
<dbReference type="InterPro" id="IPR036225">
    <property type="entry name" value="SRP/SRP_N"/>
</dbReference>
<evidence type="ECO:0000256" key="3">
    <source>
        <dbReference type="ARBA" id="ARBA00022741"/>
    </source>
</evidence>
<dbReference type="InterPro" id="IPR000897">
    <property type="entry name" value="SRP54_GTPase_dom"/>
</dbReference>
<name>A0A1E4TGI4_9ASCO</name>
<dbReference type="InterPro" id="IPR013822">
    <property type="entry name" value="Signal_recog_particl_SRP54_hlx"/>
</dbReference>
<dbReference type="PANTHER" id="PTHR43134:SF1">
    <property type="entry name" value="SIGNAL RECOGNITION PARTICLE RECEPTOR SUBUNIT ALPHA"/>
    <property type="match status" value="1"/>
</dbReference>
<evidence type="ECO:0000259" key="11">
    <source>
        <dbReference type="PROSITE" id="PS00300"/>
    </source>
</evidence>
<dbReference type="Pfam" id="PF02881">
    <property type="entry name" value="SRP54_N"/>
    <property type="match status" value="1"/>
</dbReference>
<reference evidence="13" key="1">
    <citation type="submission" date="2016-02" db="EMBL/GenBank/DDBJ databases">
        <title>Comparative genomics of biotechnologically important yeasts.</title>
        <authorList>
            <consortium name="DOE Joint Genome Institute"/>
            <person name="Riley R."/>
            <person name="Haridas S."/>
            <person name="Wolfe K.H."/>
            <person name="Lopes M.R."/>
            <person name="Hittinger C.T."/>
            <person name="Goker M."/>
            <person name="Salamov A."/>
            <person name="Wisecaver J."/>
            <person name="Long T.M."/>
            <person name="Aerts A.L."/>
            <person name="Barry K."/>
            <person name="Choi C."/>
            <person name="Clum A."/>
            <person name="Coughlan A.Y."/>
            <person name="Deshpande S."/>
            <person name="Douglass A.P."/>
            <person name="Hanson S.J."/>
            <person name="Klenk H.-P."/>
            <person name="Labutti K."/>
            <person name="Lapidus A."/>
            <person name="Lindquist E."/>
            <person name="Lipzen A."/>
            <person name="Meier-Kolthoff J.P."/>
            <person name="Ohm R.A."/>
            <person name="Otillar R.P."/>
            <person name="Pangilinan J."/>
            <person name="Peng Y."/>
            <person name="Rokas A."/>
            <person name="Rosa C.A."/>
            <person name="Scheuner C."/>
            <person name="Sibirny A.A."/>
            <person name="Slot J.C."/>
            <person name="Stielow J.B."/>
            <person name="Sun H."/>
            <person name="Kurtzman C.P."/>
            <person name="Blackwell M."/>
            <person name="Jeffries T.W."/>
            <person name="Grigoriev I.V."/>
        </authorList>
    </citation>
    <scope>NUCLEOTIDE SEQUENCE [LARGE SCALE GENOMIC DNA]</scope>
    <source>
        <strain evidence="13">NRRL Y-17796</strain>
    </source>
</reference>
<dbReference type="InterPro" id="IPR003593">
    <property type="entry name" value="AAA+_ATPase"/>
</dbReference>
<dbReference type="GO" id="GO:0003924">
    <property type="term" value="F:GTPase activity"/>
    <property type="evidence" value="ECO:0007669"/>
    <property type="project" value="TreeGrafter"/>
</dbReference>
<evidence type="ECO:0000256" key="6">
    <source>
        <dbReference type="ARBA" id="ARBA00023170"/>
    </source>
</evidence>
<comment type="similarity">
    <text evidence="1">Belongs to the GTP-binding SRP family.</text>
</comment>
<dbReference type="GO" id="GO:0005525">
    <property type="term" value="F:GTP binding"/>
    <property type="evidence" value="ECO:0007669"/>
    <property type="project" value="UniProtKB-KW"/>
</dbReference>
<dbReference type="SUPFAM" id="SSF47364">
    <property type="entry name" value="Domain of the SRP/SRP receptor G-proteins"/>
    <property type="match status" value="1"/>
</dbReference>
<feature type="non-terminal residue" evidence="12">
    <location>
        <position position="392"/>
    </location>
</feature>
<dbReference type="Gene3D" id="1.20.120.140">
    <property type="entry name" value="Signal recognition particle SRP54, nucleotide-binding domain"/>
    <property type="match status" value="1"/>
</dbReference>
<evidence type="ECO:0000256" key="9">
    <source>
        <dbReference type="ARBA" id="ARBA00081194"/>
    </source>
</evidence>
<evidence type="ECO:0000256" key="7">
    <source>
        <dbReference type="ARBA" id="ARBA00029433"/>
    </source>
</evidence>
<evidence type="ECO:0000256" key="4">
    <source>
        <dbReference type="ARBA" id="ARBA00023134"/>
    </source>
</evidence>
<dbReference type="SUPFAM" id="SSF52540">
    <property type="entry name" value="P-loop containing nucleoside triphosphate hydrolases"/>
    <property type="match status" value="1"/>
</dbReference>
<evidence type="ECO:0000256" key="1">
    <source>
        <dbReference type="ARBA" id="ARBA00008531"/>
    </source>
</evidence>
<feature type="compositionally biased region" description="Polar residues" evidence="10">
    <location>
        <begin position="23"/>
        <end position="33"/>
    </location>
</feature>
<dbReference type="EMBL" id="KV453842">
    <property type="protein sequence ID" value="ODV90788.1"/>
    <property type="molecule type" value="Genomic_DNA"/>
</dbReference>
<protein>
    <recommendedName>
        <fullName evidence="8">Signal recognition particle receptor subunit alpha homolog</fullName>
    </recommendedName>
    <alternativeName>
        <fullName evidence="9">Docking protein alpha</fullName>
    </alternativeName>
</protein>
<sequence>RKWNMDGSFNTSDADSSDLDLSKQSTPGPESSVSLNVNIDKNWGDIKGEDFIVRDLVNDIMNDDSDQNLQTSNTARSSGILSSVTSLFGSSVTDSDIDAALSTLKDRLIKKNVTSEVADALCESVKSSISGTSKKAFTRSDTIVTNAMEQSLKKVLTPSTSIDLLHDIKSKIKGGSTKTPYVLSIVGVNGVGKSTSLSKVAYWLLQNKMKILIAACDTFRSGAVEQLRVHVSSLKELCSRDPTHTGDIDIFEQGYGKDAAITARDAVSYGAKNGYDVVLIDTAGRRHNDQRLMSSLEKFANLAKPDKIIMVAEALVGTDAVQQAKNFNNAFGPSRNVDYFLISKCDTVGDMLGTMVNMTYTTQIPIIFVGTGQMYTDLRTLSVQWAVSKLLA</sequence>
<dbReference type="Gene3D" id="3.40.50.300">
    <property type="entry name" value="P-loop containing nucleotide triphosphate hydrolases"/>
    <property type="match status" value="1"/>
</dbReference>
<dbReference type="PANTHER" id="PTHR43134">
    <property type="entry name" value="SIGNAL RECOGNITION PARTICLE RECEPTOR SUBUNIT ALPHA"/>
    <property type="match status" value="1"/>
</dbReference>
<evidence type="ECO:0000256" key="10">
    <source>
        <dbReference type="SAM" id="MobiDB-lite"/>
    </source>
</evidence>
<gene>
    <name evidence="12" type="ORF">CANCADRAFT_17059</name>
</gene>
<feature type="non-terminal residue" evidence="12">
    <location>
        <position position="1"/>
    </location>
</feature>
<keyword evidence="3" id="KW-0547">Nucleotide-binding</keyword>
<dbReference type="PROSITE" id="PS00300">
    <property type="entry name" value="SRP54"/>
    <property type="match status" value="1"/>
</dbReference>
<dbReference type="Pfam" id="PF00448">
    <property type="entry name" value="SRP54"/>
    <property type="match status" value="1"/>
</dbReference>